<dbReference type="PANTHER" id="PTHR43448:SF7">
    <property type="entry name" value="4-HYDROXYBENZOATE SOLANESYLTRANSFERASE"/>
    <property type="match status" value="1"/>
</dbReference>
<evidence type="ECO:0000256" key="12">
    <source>
        <dbReference type="ARBA" id="ARBA00042475"/>
    </source>
</evidence>
<evidence type="ECO:0000256" key="10">
    <source>
        <dbReference type="ARBA" id="ARBA00030253"/>
    </source>
</evidence>
<dbReference type="Proteomes" id="UP000515744">
    <property type="component" value="Chromosome"/>
</dbReference>
<dbReference type="EMBL" id="CP050531">
    <property type="protein sequence ID" value="QMV45976.1"/>
    <property type="molecule type" value="Genomic_DNA"/>
</dbReference>
<comment type="function">
    <text evidence="14">Converts heme B (protoheme IX) to heme O by substitution of the vinyl group on carbon 2 of heme B porphyrin ring with a hydroxyethyl farnesyl side group.</text>
</comment>
<dbReference type="FunFam" id="1.10.357.140:FF:000001">
    <property type="entry name" value="Protoheme IX farnesyltransferase"/>
    <property type="match status" value="1"/>
</dbReference>
<evidence type="ECO:0000313" key="15">
    <source>
        <dbReference type="EMBL" id="QMV45976.1"/>
    </source>
</evidence>
<reference evidence="16" key="1">
    <citation type="journal article" date="2020" name="Mol. Biol.">
        <title>Life and death of selfish genes: comparative genomics reveals the dynamic evolution of cytoplasmic incompatibility.</title>
        <authorList>
            <person name="Martinez J."/>
            <person name="Klasson L."/>
            <person name="Welch J."/>
            <person name="Jiggins F.M."/>
        </authorList>
    </citation>
    <scope>NUCLEOTIDE SEQUENCE [LARGE SCALE GENOMIC DNA]</scope>
</reference>
<evidence type="ECO:0000256" key="4">
    <source>
        <dbReference type="ARBA" id="ARBA00022475"/>
    </source>
</evidence>
<name>A0A7G5C9U2_WOLPI</name>
<evidence type="ECO:0000256" key="5">
    <source>
        <dbReference type="ARBA" id="ARBA00022679"/>
    </source>
</evidence>
<gene>
    <name evidence="14" type="primary">ctaB</name>
    <name evidence="15" type="ORF">HC358_02580</name>
</gene>
<keyword evidence="6 14" id="KW-0812">Transmembrane</keyword>
<comment type="miscellaneous">
    <text evidence="14">Carbon 2 of the heme B porphyrin ring is defined according to the Fischer nomenclature.</text>
</comment>
<feature type="transmembrane region" description="Helical" evidence="14">
    <location>
        <begin position="90"/>
        <end position="113"/>
    </location>
</feature>
<comment type="subcellular location">
    <subcellularLocation>
        <location evidence="1 14">Cell membrane</location>
        <topology evidence="1 14">Multi-pass membrane protein</topology>
    </subcellularLocation>
</comment>
<comment type="catalytic activity">
    <reaction evidence="13 14">
        <text>heme b + (2E,6E)-farnesyl diphosphate + H2O = Fe(II)-heme o + diphosphate</text>
        <dbReference type="Rhea" id="RHEA:28070"/>
        <dbReference type="ChEBI" id="CHEBI:15377"/>
        <dbReference type="ChEBI" id="CHEBI:33019"/>
        <dbReference type="ChEBI" id="CHEBI:60344"/>
        <dbReference type="ChEBI" id="CHEBI:60530"/>
        <dbReference type="ChEBI" id="CHEBI:175763"/>
        <dbReference type="EC" id="2.5.1.141"/>
    </reaction>
</comment>
<keyword evidence="9 14" id="KW-0472">Membrane</keyword>
<dbReference type="Gene3D" id="1.10.357.140">
    <property type="entry name" value="UbiA prenyltransferase"/>
    <property type="match status" value="1"/>
</dbReference>
<dbReference type="InterPro" id="IPR044878">
    <property type="entry name" value="UbiA_sf"/>
</dbReference>
<feature type="transmembrane region" description="Helical" evidence="14">
    <location>
        <begin position="273"/>
        <end position="294"/>
    </location>
</feature>
<dbReference type="RefSeq" id="WP_182159924.1">
    <property type="nucleotide sequence ID" value="NZ_CP050531.1"/>
</dbReference>
<feature type="transmembrane region" description="Helical" evidence="14">
    <location>
        <begin position="46"/>
        <end position="69"/>
    </location>
</feature>
<comment type="pathway">
    <text evidence="2 14">Porphyrin-containing compound metabolism; heme O biosynthesis; heme O from protoheme: step 1/1.</text>
</comment>
<dbReference type="PROSITE" id="PS00943">
    <property type="entry name" value="UBIA"/>
    <property type="match status" value="1"/>
</dbReference>
<dbReference type="PANTHER" id="PTHR43448">
    <property type="entry name" value="PROTOHEME IX FARNESYLTRANSFERASE, MITOCHONDRIAL"/>
    <property type="match status" value="1"/>
</dbReference>
<feature type="transmembrane region" description="Helical" evidence="14">
    <location>
        <begin position="241"/>
        <end position="261"/>
    </location>
</feature>
<dbReference type="AlphaFoldDB" id="A0A7G5C9U2"/>
<dbReference type="Pfam" id="PF01040">
    <property type="entry name" value="UbiA"/>
    <property type="match status" value="1"/>
</dbReference>
<dbReference type="InterPro" id="IPR006369">
    <property type="entry name" value="Protohaem_IX_farnesylTrfase"/>
</dbReference>
<keyword evidence="8 14" id="KW-0350">Heme biosynthesis</keyword>
<evidence type="ECO:0000256" key="13">
    <source>
        <dbReference type="ARBA" id="ARBA00047690"/>
    </source>
</evidence>
<sequence length="295" mass="33139">MYTSVLLNVESTILDFWRLLKPRIMYLVVFTAVAGMVTAPGSMHPFLALISIICVALGSGSAGAINMWYDRDIDLLMKRTKNRPIPSGRVLAESVLEFGITLGILSVFIMAIAVNYISAALLAVSILFYVFVYTIWLKRRTPQNIVIGGAAGAFPPMIGWAAVTNSVSWESFILFLVIFMWTPPHFWALSLNKSEDYASASIPMFNIVYGPEKTRKYILIYSVLLVLTSLLPALFLKKALLYLSMSIFAGCIFIWYAISILRFKNHNSQKQMFSYSISYLFSLFASIIFCSIDLF</sequence>
<reference evidence="15 16" key="2">
    <citation type="journal article" date="2020" name="Mol. Biol. Evol.">
        <title>Life and death of selfish genes: comparative genomics reveals the dynamic evolution of cytoplasmic incompatibility.</title>
        <authorList>
            <person name="Martinez J."/>
            <person name="Klasson L."/>
            <person name="Welch J."/>
            <person name="Jiggins F.M."/>
        </authorList>
    </citation>
    <scope>NUCLEOTIDE SEQUENCE [LARGE SCALE GENOMIC DNA]</scope>
    <source>
        <strain evidence="15">WStv</strain>
    </source>
</reference>
<protein>
    <recommendedName>
        <fullName evidence="11 14">Protoheme IX farnesyltransferase</fullName>
        <ecNumber evidence="3 14">2.5.1.141</ecNumber>
    </recommendedName>
    <alternativeName>
        <fullName evidence="12 14">Heme B farnesyltransferase</fullName>
    </alternativeName>
    <alternativeName>
        <fullName evidence="10 14">Heme O synthase</fullName>
    </alternativeName>
</protein>
<dbReference type="GO" id="GO:0008495">
    <property type="term" value="F:protoheme IX farnesyltransferase activity"/>
    <property type="evidence" value="ECO:0007669"/>
    <property type="project" value="UniProtKB-UniRule"/>
</dbReference>
<evidence type="ECO:0000256" key="14">
    <source>
        <dbReference type="HAMAP-Rule" id="MF_00154"/>
    </source>
</evidence>
<proteinExistence type="inferred from homology"/>
<dbReference type="UniPathway" id="UPA00834">
    <property type="reaction ID" value="UER00712"/>
</dbReference>
<keyword evidence="4 14" id="KW-1003">Cell membrane</keyword>
<feature type="transmembrane region" description="Helical" evidence="14">
    <location>
        <begin position="24"/>
        <end position="40"/>
    </location>
</feature>
<dbReference type="InterPro" id="IPR030470">
    <property type="entry name" value="UbiA_prenylTrfase_CS"/>
</dbReference>
<dbReference type="HAMAP" id="MF_00154">
    <property type="entry name" value="CyoE_CtaB"/>
    <property type="match status" value="1"/>
</dbReference>
<feature type="transmembrane region" description="Helical" evidence="14">
    <location>
        <begin position="217"/>
        <end position="235"/>
    </location>
</feature>
<evidence type="ECO:0000256" key="3">
    <source>
        <dbReference type="ARBA" id="ARBA00012292"/>
    </source>
</evidence>
<dbReference type="GO" id="GO:0005886">
    <property type="term" value="C:plasma membrane"/>
    <property type="evidence" value="ECO:0007669"/>
    <property type="project" value="UniProtKB-SubCell"/>
</dbReference>
<feature type="transmembrane region" description="Helical" evidence="14">
    <location>
        <begin position="169"/>
        <end position="189"/>
    </location>
</feature>
<keyword evidence="7 14" id="KW-1133">Transmembrane helix</keyword>
<dbReference type="NCBIfam" id="NF003349">
    <property type="entry name" value="PRK04375.1-2"/>
    <property type="match status" value="1"/>
</dbReference>
<dbReference type="CDD" id="cd13957">
    <property type="entry name" value="PT_UbiA_Cox10"/>
    <property type="match status" value="1"/>
</dbReference>
<comment type="similarity">
    <text evidence="14">Belongs to the UbiA prenyltransferase family. Protoheme IX farnesyltransferase subfamily.</text>
</comment>
<evidence type="ECO:0000313" key="16">
    <source>
        <dbReference type="Proteomes" id="UP000515744"/>
    </source>
</evidence>
<organism evidence="15 16">
    <name type="scientific">Wolbachia pipientis</name>
    <dbReference type="NCBI Taxonomy" id="955"/>
    <lineage>
        <taxon>Bacteria</taxon>
        <taxon>Pseudomonadati</taxon>
        <taxon>Pseudomonadota</taxon>
        <taxon>Alphaproteobacteria</taxon>
        <taxon>Rickettsiales</taxon>
        <taxon>Anaplasmataceae</taxon>
        <taxon>Wolbachieae</taxon>
        <taxon>Wolbachia</taxon>
    </lineage>
</organism>
<evidence type="ECO:0000256" key="8">
    <source>
        <dbReference type="ARBA" id="ARBA00023133"/>
    </source>
</evidence>
<feature type="transmembrane region" description="Helical" evidence="14">
    <location>
        <begin position="144"/>
        <end position="163"/>
    </location>
</feature>
<accession>A0A7G5C9U2</accession>
<evidence type="ECO:0000256" key="2">
    <source>
        <dbReference type="ARBA" id="ARBA00004919"/>
    </source>
</evidence>
<evidence type="ECO:0000256" key="11">
    <source>
        <dbReference type="ARBA" id="ARBA00040810"/>
    </source>
</evidence>
<dbReference type="InterPro" id="IPR000537">
    <property type="entry name" value="UbiA_prenyltransferase"/>
</dbReference>
<evidence type="ECO:0000256" key="6">
    <source>
        <dbReference type="ARBA" id="ARBA00022692"/>
    </source>
</evidence>
<dbReference type="EC" id="2.5.1.141" evidence="3 14"/>
<keyword evidence="5 14" id="KW-0808">Transferase</keyword>
<feature type="transmembrane region" description="Helical" evidence="14">
    <location>
        <begin position="119"/>
        <end position="137"/>
    </location>
</feature>
<dbReference type="NCBIfam" id="TIGR01473">
    <property type="entry name" value="cyoE_ctaB"/>
    <property type="match status" value="1"/>
</dbReference>
<dbReference type="GO" id="GO:0048034">
    <property type="term" value="P:heme O biosynthetic process"/>
    <property type="evidence" value="ECO:0007669"/>
    <property type="project" value="UniProtKB-UniRule"/>
</dbReference>
<evidence type="ECO:0000256" key="7">
    <source>
        <dbReference type="ARBA" id="ARBA00022989"/>
    </source>
</evidence>
<evidence type="ECO:0000256" key="9">
    <source>
        <dbReference type="ARBA" id="ARBA00023136"/>
    </source>
</evidence>
<evidence type="ECO:0000256" key="1">
    <source>
        <dbReference type="ARBA" id="ARBA00004651"/>
    </source>
</evidence>